<gene>
    <name evidence="1" type="ORF">CDL15_Pgr018393</name>
</gene>
<evidence type="ECO:0000313" key="2">
    <source>
        <dbReference type="Proteomes" id="UP000197138"/>
    </source>
</evidence>
<dbReference type="Proteomes" id="UP000197138">
    <property type="component" value="Unassembled WGS sequence"/>
</dbReference>
<comment type="caution">
    <text evidence="1">The sequence shown here is derived from an EMBL/GenBank/DDBJ whole genome shotgun (WGS) entry which is preliminary data.</text>
</comment>
<name>A0A218W219_PUNGR</name>
<reference evidence="2" key="1">
    <citation type="journal article" date="2017" name="Plant J.">
        <title>The pomegranate (Punica granatum L.) genome and the genomics of punicalagin biosynthesis.</title>
        <authorList>
            <person name="Qin G."/>
            <person name="Xu C."/>
            <person name="Ming R."/>
            <person name="Tang H."/>
            <person name="Guyot R."/>
            <person name="Kramer E.M."/>
            <person name="Hu Y."/>
            <person name="Yi X."/>
            <person name="Qi Y."/>
            <person name="Xu X."/>
            <person name="Gao Z."/>
            <person name="Pan H."/>
            <person name="Jian J."/>
            <person name="Tian Y."/>
            <person name="Yue Z."/>
            <person name="Xu Y."/>
        </authorList>
    </citation>
    <scope>NUCLEOTIDE SEQUENCE [LARGE SCALE GENOMIC DNA]</scope>
    <source>
        <strain evidence="2">cv. Dabenzi</strain>
    </source>
</reference>
<accession>A0A218W219</accession>
<proteinExistence type="predicted"/>
<evidence type="ECO:0000313" key="1">
    <source>
        <dbReference type="EMBL" id="OWM66904.1"/>
    </source>
</evidence>
<sequence length="59" mass="6646">MRLRSISRIDLKAEKKTVLDPGKVMELSTTLQGGRPRASSTRLMSRMVSYTGSNHFLHV</sequence>
<organism evidence="1 2">
    <name type="scientific">Punica granatum</name>
    <name type="common">Pomegranate</name>
    <dbReference type="NCBI Taxonomy" id="22663"/>
    <lineage>
        <taxon>Eukaryota</taxon>
        <taxon>Viridiplantae</taxon>
        <taxon>Streptophyta</taxon>
        <taxon>Embryophyta</taxon>
        <taxon>Tracheophyta</taxon>
        <taxon>Spermatophyta</taxon>
        <taxon>Magnoliopsida</taxon>
        <taxon>eudicotyledons</taxon>
        <taxon>Gunneridae</taxon>
        <taxon>Pentapetalae</taxon>
        <taxon>rosids</taxon>
        <taxon>malvids</taxon>
        <taxon>Myrtales</taxon>
        <taxon>Lythraceae</taxon>
        <taxon>Punica</taxon>
    </lineage>
</organism>
<dbReference type="EMBL" id="MTKT01005483">
    <property type="protein sequence ID" value="OWM66904.1"/>
    <property type="molecule type" value="Genomic_DNA"/>
</dbReference>
<dbReference type="AlphaFoldDB" id="A0A218W219"/>
<protein>
    <submittedName>
        <fullName evidence="1">Uncharacterized protein</fullName>
    </submittedName>
</protein>